<reference evidence="3" key="1">
    <citation type="submission" date="2025-08" db="UniProtKB">
        <authorList>
            <consortium name="RefSeq"/>
        </authorList>
    </citation>
    <scope>IDENTIFICATION</scope>
    <source>
        <tissue evidence="3">Total insect</tissue>
    </source>
</reference>
<evidence type="ECO:0000256" key="1">
    <source>
        <dbReference type="SAM" id="MobiDB-lite"/>
    </source>
</evidence>
<keyword evidence="2" id="KW-1185">Reference proteome</keyword>
<feature type="region of interest" description="Disordered" evidence="1">
    <location>
        <begin position="341"/>
        <end position="368"/>
    </location>
</feature>
<evidence type="ECO:0000313" key="3">
    <source>
        <dbReference type="RefSeq" id="XP_034233978.1"/>
    </source>
</evidence>
<dbReference type="InParanoid" id="A0A6P8Y3A3"/>
<dbReference type="OrthoDB" id="6781962at2759"/>
<dbReference type="GeneID" id="117640999"/>
<organism evidence="3">
    <name type="scientific">Thrips palmi</name>
    <name type="common">Melon thrips</name>
    <dbReference type="NCBI Taxonomy" id="161013"/>
    <lineage>
        <taxon>Eukaryota</taxon>
        <taxon>Metazoa</taxon>
        <taxon>Ecdysozoa</taxon>
        <taxon>Arthropoda</taxon>
        <taxon>Hexapoda</taxon>
        <taxon>Insecta</taxon>
        <taxon>Pterygota</taxon>
        <taxon>Neoptera</taxon>
        <taxon>Paraneoptera</taxon>
        <taxon>Thysanoptera</taxon>
        <taxon>Terebrantia</taxon>
        <taxon>Thripoidea</taxon>
        <taxon>Thripidae</taxon>
        <taxon>Thrips</taxon>
    </lineage>
</organism>
<dbReference type="RefSeq" id="XP_034233978.1">
    <property type="nucleotide sequence ID" value="XM_034378087.1"/>
</dbReference>
<protein>
    <submittedName>
        <fullName evidence="3">Uncharacterized protein LOC117640999</fullName>
    </submittedName>
</protein>
<name>A0A6P8Y3A3_THRPL</name>
<feature type="region of interest" description="Disordered" evidence="1">
    <location>
        <begin position="373"/>
        <end position="392"/>
    </location>
</feature>
<accession>A0A6P8Y3A3</accession>
<feature type="compositionally biased region" description="Basic and acidic residues" evidence="1">
    <location>
        <begin position="355"/>
        <end position="368"/>
    </location>
</feature>
<evidence type="ECO:0000313" key="2">
    <source>
        <dbReference type="Proteomes" id="UP000515158"/>
    </source>
</evidence>
<dbReference type="KEGG" id="tpal:117640999"/>
<feature type="region of interest" description="Disordered" evidence="1">
    <location>
        <begin position="1"/>
        <end position="23"/>
    </location>
</feature>
<sequence length="392" mass="41751">MDAVIEAGVEDTGTEVEQISSDAGPPCGAIYADQQCELKEGQVLHDDGEILLVQGLQDFQGVISETVVVDEGHQEGHQQQSASMPGLPRANFGGSSSYQQYQPLVVQGFVTSSGEVVHVVQDTPPSGGHRTLNPSANLPGQTYQHPYQHQAQHQAQPQMMHPDLYRLIKMFPDFSTKTLHRIFVMCRCDLKRSLDQALFARQFRQLDSQSYSPIAPTSAAMAPPHFPAAPYRTPVRAPYMQMGVDLGDVYPPRGRASHGATAAPAPPPLSSQSSAPILLYQQASGMQPLGLGQQLPDVDDAEVVEIKLSDLSSDVQIGTCQSLGDSDSLGQSLGLGLLSTADGDNGASLGPGGDSAERGDKDADSKDVLPDLAEVTVEDSSHVTKTEPTVVC</sequence>
<gene>
    <name evidence="3" type="primary">LOC117640999</name>
</gene>
<dbReference type="Proteomes" id="UP000515158">
    <property type="component" value="Unplaced"/>
</dbReference>
<proteinExistence type="predicted"/>
<dbReference type="AlphaFoldDB" id="A0A6P8Y3A3"/>